<dbReference type="PANTHER" id="PTHR10366:SF596">
    <property type="entry name" value="NAD-DEPENDENT EPIMERASE_DEHYDRATASE FAMILY PROTEIN"/>
    <property type="match status" value="1"/>
</dbReference>
<dbReference type="OMA" id="KPECTGQ"/>
<dbReference type="Proteomes" id="UP000007797">
    <property type="component" value="Unassembled WGS sequence"/>
</dbReference>
<accession>F4PXU0</accession>
<dbReference type="OrthoDB" id="17358at2759"/>
<dbReference type="InterPro" id="IPR050425">
    <property type="entry name" value="NAD(P)_dehydrat-like"/>
</dbReference>
<dbReference type="STRING" id="1054147.F4PXU0"/>
<dbReference type="GeneID" id="14871739"/>
<dbReference type="Gene3D" id="3.40.50.720">
    <property type="entry name" value="NAD(P)-binding Rossmann-like Domain"/>
    <property type="match status" value="1"/>
</dbReference>
<evidence type="ECO:0000313" key="3">
    <source>
        <dbReference type="EMBL" id="EGG19600.1"/>
    </source>
</evidence>
<keyword evidence="4" id="KW-1185">Reference proteome</keyword>
<dbReference type="SUPFAM" id="SSF51735">
    <property type="entry name" value="NAD(P)-binding Rossmann-fold domains"/>
    <property type="match status" value="1"/>
</dbReference>
<evidence type="ECO:0000259" key="2">
    <source>
        <dbReference type="Pfam" id="PF01370"/>
    </source>
</evidence>
<name>F4PXU0_CACFS</name>
<dbReference type="KEGG" id="dfa:DFA_00178"/>
<dbReference type="AlphaFoldDB" id="F4PXU0"/>
<dbReference type="InterPro" id="IPR001509">
    <property type="entry name" value="Epimerase_deHydtase"/>
</dbReference>
<evidence type="ECO:0000313" key="4">
    <source>
        <dbReference type="Proteomes" id="UP000007797"/>
    </source>
</evidence>
<evidence type="ECO:0000256" key="1">
    <source>
        <dbReference type="ARBA" id="ARBA00023002"/>
    </source>
</evidence>
<dbReference type="RefSeq" id="XP_004357894.1">
    <property type="nucleotide sequence ID" value="XM_004357837.1"/>
</dbReference>
<dbReference type="InterPro" id="IPR036291">
    <property type="entry name" value="NAD(P)-bd_dom_sf"/>
</dbReference>
<dbReference type="FunFam" id="3.40.50.720:FF:000085">
    <property type="entry name" value="Dihydroflavonol reductase"/>
    <property type="match status" value="1"/>
</dbReference>
<dbReference type="GO" id="GO:0016616">
    <property type="term" value="F:oxidoreductase activity, acting on the CH-OH group of donors, NAD or NADP as acceptor"/>
    <property type="evidence" value="ECO:0007669"/>
    <property type="project" value="TreeGrafter"/>
</dbReference>
<dbReference type="Pfam" id="PF01370">
    <property type="entry name" value="Epimerase"/>
    <property type="match status" value="1"/>
</dbReference>
<gene>
    <name evidence="3" type="ORF">DFA_00178</name>
</gene>
<keyword evidence="1" id="KW-0560">Oxidoreductase</keyword>
<dbReference type="EMBL" id="GL883014">
    <property type="protein sequence ID" value="EGG19600.1"/>
    <property type="molecule type" value="Genomic_DNA"/>
</dbReference>
<feature type="domain" description="NAD-dependent epimerase/dehydratase" evidence="2">
    <location>
        <begin position="10"/>
        <end position="248"/>
    </location>
</feature>
<sequence length="332" mass="36559">MSTVEEKKKIVVTGANGYIASYVVKSLLLKGYAVTAIVRDKNNVAKYEHLVDLLMEDGMSGSLEVESGDLESADYLSIFKGSYAVIHCASPYVYTADDVQRDIIQPAIAGNLRVLEAAQATPSIKKVIITSSTAAVTDLTKQKEVYDESDWNDSASEATPYQYSKVLAEKATWNFRKEKGPLAFEIIVINPSFVVGPALSRTLNTSLSTLEEGLRGVGAPFTQRRVGLVDVRDVADAHVVALESKQSLDGERATLCNTVMTFHDVTVLAKSLFPHYTFTPVDMSTVPTPFQYKIVSNSKVKLGRDYTPFNQSISETVEYLIRINKFKPHPTK</sequence>
<organism evidence="3 4">
    <name type="scientific">Cavenderia fasciculata</name>
    <name type="common">Slime mold</name>
    <name type="synonym">Dictyostelium fasciculatum</name>
    <dbReference type="NCBI Taxonomy" id="261658"/>
    <lineage>
        <taxon>Eukaryota</taxon>
        <taxon>Amoebozoa</taxon>
        <taxon>Evosea</taxon>
        <taxon>Eumycetozoa</taxon>
        <taxon>Dictyostelia</taxon>
        <taxon>Acytosteliales</taxon>
        <taxon>Cavenderiaceae</taxon>
        <taxon>Cavenderia</taxon>
    </lineage>
</organism>
<proteinExistence type="predicted"/>
<reference evidence="4" key="1">
    <citation type="journal article" date="2011" name="Genome Res.">
        <title>Phylogeny-wide analysis of social amoeba genomes highlights ancient origins for complex intercellular communication.</title>
        <authorList>
            <person name="Heidel A.J."/>
            <person name="Lawal H.M."/>
            <person name="Felder M."/>
            <person name="Schilde C."/>
            <person name="Helps N.R."/>
            <person name="Tunggal B."/>
            <person name="Rivero F."/>
            <person name="John U."/>
            <person name="Schleicher M."/>
            <person name="Eichinger L."/>
            <person name="Platzer M."/>
            <person name="Noegel A.A."/>
            <person name="Schaap P."/>
            <person name="Gloeckner G."/>
        </authorList>
    </citation>
    <scope>NUCLEOTIDE SEQUENCE [LARGE SCALE GENOMIC DNA]</scope>
    <source>
        <strain evidence="4">SH3</strain>
    </source>
</reference>
<protein>
    <submittedName>
        <fullName evidence="3">NAD-dependent epimerase/dehydratase family protein</fullName>
    </submittedName>
</protein>
<dbReference type="PANTHER" id="PTHR10366">
    <property type="entry name" value="NAD DEPENDENT EPIMERASE/DEHYDRATASE"/>
    <property type="match status" value="1"/>
</dbReference>